<dbReference type="PROSITE" id="PS51257">
    <property type="entry name" value="PROKAR_LIPOPROTEIN"/>
    <property type="match status" value="1"/>
</dbReference>
<feature type="compositionally biased region" description="Low complexity" evidence="1">
    <location>
        <begin position="61"/>
        <end position="76"/>
    </location>
</feature>
<keyword evidence="2" id="KW-0472">Membrane</keyword>
<evidence type="ECO:0000256" key="2">
    <source>
        <dbReference type="SAM" id="Phobius"/>
    </source>
</evidence>
<keyword evidence="4" id="KW-1185">Reference proteome</keyword>
<feature type="transmembrane region" description="Helical" evidence="2">
    <location>
        <begin position="6"/>
        <end position="31"/>
    </location>
</feature>
<sequence>MIDLVKILIIIAAIAGGCFLVFMVINFIVFLRTRPGRRVSQLSAEEAGERSDKVAELKNMSSTTSLTTTPSAGVDT</sequence>
<dbReference type="Proteomes" id="UP001437256">
    <property type="component" value="Unassembled WGS sequence"/>
</dbReference>
<protein>
    <recommendedName>
        <fullName evidence="5">ATP synthase F0 subunit 8</fullName>
    </recommendedName>
</protein>
<feature type="non-terminal residue" evidence="3">
    <location>
        <position position="76"/>
    </location>
</feature>
<organism evidence="3 4">
    <name type="scientific">Marasmius tenuissimus</name>
    <dbReference type="NCBI Taxonomy" id="585030"/>
    <lineage>
        <taxon>Eukaryota</taxon>
        <taxon>Fungi</taxon>
        <taxon>Dikarya</taxon>
        <taxon>Basidiomycota</taxon>
        <taxon>Agaricomycotina</taxon>
        <taxon>Agaricomycetes</taxon>
        <taxon>Agaricomycetidae</taxon>
        <taxon>Agaricales</taxon>
        <taxon>Marasmiineae</taxon>
        <taxon>Marasmiaceae</taxon>
        <taxon>Marasmius</taxon>
    </lineage>
</organism>
<proteinExistence type="predicted"/>
<comment type="caution">
    <text evidence="3">The sequence shown here is derived from an EMBL/GenBank/DDBJ whole genome shotgun (WGS) entry which is preliminary data.</text>
</comment>
<evidence type="ECO:0000313" key="4">
    <source>
        <dbReference type="Proteomes" id="UP001437256"/>
    </source>
</evidence>
<name>A0ABR3A3S9_9AGAR</name>
<feature type="region of interest" description="Disordered" evidence="1">
    <location>
        <begin position="41"/>
        <end position="76"/>
    </location>
</feature>
<accession>A0ABR3A3S9</accession>
<evidence type="ECO:0008006" key="5">
    <source>
        <dbReference type="Google" id="ProtNLM"/>
    </source>
</evidence>
<feature type="compositionally biased region" description="Basic and acidic residues" evidence="1">
    <location>
        <begin position="47"/>
        <end position="56"/>
    </location>
</feature>
<dbReference type="EMBL" id="JBBXMP010000021">
    <property type="protein sequence ID" value="KAL0068011.1"/>
    <property type="molecule type" value="Genomic_DNA"/>
</dbReference>
<evidence type="ECO:0000313" key="3">
    <source>
        <dbReference type="EMBL" id="KAL0068011.1"/>
    </source>
</evidence>
<gene>
    <name evidence="3" type="ORF">AAF712_004914</name>
</gene>
<keyword evidence="2" id="KW-1133">Transmembrane helix</keyword>
<keyword evidence="2" id="KW-0812">Transmembrane</keyword>
<evidence type="ECO:0000256" key="1">
    <source>
        <dbReference type="SAM" id="MobiDB-lite"/>
    </source>
</evidence>
<reference evidence="3 4" key="1">
    <citation type="submission" date="2024-05" db="EMBL/GenBank/DDBJ databases">
        <title>A draft genome resource for the thread blight pathogen Marasmius tenuissimus strain MS-2.</title>
        <authorList>
            <person name="Yulfo-Soto G.E."/>
            <person name="Baruah I.K."/>
            <person name="Amoako-Attah I."/>
            <person name="Bukari Y."/>
            <person name="Meinhardt L.W."/>
            <person name="Bailey B.A."/>
            <person name="Cohen S.P."/>
        </authorList>
    </citation>
    <scope>NUCLEOTIDE SEQUENCE [LARGE SCALE GENOMIC DNA]</scope>
    <source>
        <strain evidence="3 4">MS-2</strain>
    </source>
</reference>